<accession>A0A9D1JCX3</accession>
<dbReference type="PROSITE" id="PS50983">
    <property type="entry name" value="FE_B12_PBP"/>
    <property type="match status" value="1"/>
</dbReference>
<dbReference type="InterPro" id="IPR002491">
    <property type="entry name" value="ABC_transptr_periplasmic_BD"/>
</dbReference>
<evidence type="ECO:0000256" key="2">
    <source>
        <dbReference type="SAM" id="MobiDB-lite"/>
    </source>
</evidence>
<gene>
    <name evidence="5" type="ORF">IAC96_04615</name>
</gene>
<evidence type="ECO:0000256" key="1">
    <source>
        <dbReference type="ARBA" id="ARBA00008814"/>
    </source>
</evidence>
<dbReference type="AlphaFoldDB" id="A0A9D1JCX3"/>
<feature type="compositionally biased region" description="Low complexity" evidence="2">
    <location>
        <begin position="27"/>
        <end position="39"/>
    </location>
</feature>
<comment type="caution">
    <text evidence="5">The sequence shown here is derived from an EMBL/GenBank/DDBJ whole genome shotgun (WGS) entry which is preliminary data.</text>
</comment>
<evidence type="ECO:0000256" key="3">
    <source>
        <dbReference type="SAM" id="SignalP"/>
    </source>
</evidence>
<dbReference type="EMBL" id="DVHN01000052">
    <property type="protein sequence ID" value="HIR88215.1"/>
    <property type="molecule type" value="Genomic_DNA"/>
</dbReference>
<reference evidence="5" key="1">
    <citation type="submission" date="2020-10" db="EMBL/GenBank/DDBJ databases">
        <authorList>
            <person name="Gilroy R."/>
        </authorList>
    </citation>
    <scope>NUCLEOTIDE SEQUENCE</scope>
    <source>
        <strain evidence="5">ChiW13-3771</strain>
    </source>
</reference>
<evidence type="ECO:0000259" key="4">
    <source>
        <dbReference type="PROSITE" id="PS50983"/>
    </source>
</evidence>
<name>A0A9D1JCX3_9FIRM</name>
<feature type="chain" id="PRO_5039565286" evidence="3">
    <location>
        <begin position="21"/>
        <end position="351"/>
    </location>
</feature>
<evidence type="ECO:0000313" key="6">
    <source>
        <dbReference type="Proteomes" id="UP000824201"/>
    </source>
</evidence>
<dbReference type="InterPro" id="IPR050902">
    <property type="entry name" value="ABC_Transporter_SBP"/>
</dbReference>
<organism evidence="5 6">
    <name type="scientific">Candidatus Fimimorpha faecalis</name>
    <dbReference type="NCBI Taxonomy" id="2840824"/>
    <lineage>
        <taxon>Bacteria</taxon>
        <taxon>Bacillati</taxon>
        <taxon>Bacillota</taxon>
        <taxon>Clostridia</taxon>
        <taxon>Eubacteriales</taxon>
        <taxon>Candidatus Fimimorpha</taxon>
    </lineage>
</organism>
<feature type="region of interest" description="Disordered" evidence="2">
    <location>
        <begin position="25"/>
        <end position="64"/>
    </location>
</feature>
<sequence length="351" mass="39098">MRRRIGAFLLSGILTVSMFAGCGSQPSTNNLSNTTSNEGSSEEKTTKNTETEKTPQEEDHFTIKYPSYMTDSEGDALELEKEPEKIVCLSNAALQILVRCDIKPIAITSTASGIDYPDWVEELPTIETGMSEVDTESIIALEPDLVIMGEHLKEDYGKLLDDADIPVYYSSEGPSTTYEEVKEAAVVFGEAFGGEEEKAAIEAEFKEVEDRANEYAQNHDTKKMMILFSLSPAYQQTSEGYLGSMLSLLPFENLSDSLIDPSERTAPLDMEKLVEMNPEVIFAISPMAQTSEDVEKMFQAEFDANPQIWNNLDAVKNGKIIYLPNEYVKSKGMYIINSLNTLMDMLEETLQ</sequence>
<proteinExistence type="inferred from homology"/>
<dbReference type="GO" id="GO:0071281">
    <property type="term" value="P:cellular response to iron ion"/>
    <property type="evidence" value="ECO:0007669"/>
    <property type="project" value="TreeGrafter"/>
</dbReference>
<evidence type="ECO:0000313" key="5">
    <source>
        <dbReference type="EMBL" id="HIR88215.1"/>
    </source>
</evidence>
<comment type="similarity">
    <text evidence="1">Belongs to the bacterial solute-binding protein 8 family.</text>
</comment>
<keyword evidence="3" id="KW-0732">Signal</keyword>
<dbReference type="Proteomes" id="UP000824201">
    <property type="component" value="Unassembled WGS sequence"/>
</dbReference>
<feature type="signal peptide" evidence="3">
    <location>
        <begin position="1"/>
        <end position="20"/>
    </location>
</feature>
<dbReference type="PROSITE" id="PS51257">
    <property type="entry name" value="PROKAR_LIPOPROTEIN"/>
    <property type="match status" value="1"/>
</dbReference>
<dbReference type="PANTHER" id="PTHR30535:SF34">
    <property type="entry name" value="MOLYBDATE-BINDING PROTEIN MOLA"/>
    <property type="match status" value="1"/>
</dbReference>
<dbReference type="Pfam" id="PF01497">
    <property type="entry name" value="Peripla_BP_2"/>
    <property type="match status" value="1"/>
</dbReference>
<feature type="domain" description="Fe/B12 periplasmic-binding" evidence="4">
    <location>
        <begin position="85"/>
        <end position="351"/>
    </location>
</feature>
<reference evidence="5" key="2">
    <citation type="journal article" date="2021" name="PeerJ">
        <title>Extensive microbial diversity within the chicken gut microbiome revealed by metagenomics and culture.</title>
        <authorList>
            <person name="Gilroy R."/>
            <person name="Ravi A."/>
            <person name="Getino M."/>
            <person name="Pursley I."/>
            <person name="Horton D.L."/>
            <person name="Alikhan N.F."/>
            <person name="Baker D."/>
            <person name="Gharbi K."/>
            <person name="Hall N."/>
            <person name="Watson M."/>
            <person name="Adriaenssens E.M."/>
            <person name="Foster-Nyarko E."/>
            <person name="Jarju S."/>
            <person name="Secka A."/>
            <person name="Antonio M."/>
            <person name="Oren A."/>
            <person name="Chaudhuri R.R."/>
            <person name="La Ragione R."/>
            <person name="Hildebrand F."/>
            <person name="Pallen M.J."/>
        </authorList>
    </citation>
    <scope>NUCLEOTIDE SEQUENCE</scope>
    <source>
        <strain evidence="5">ChiW13-3771</strain>
    </source>
</reference>
<dbReference type="Gene3D" id="3.40.50.1980">
    <property type="entry name" value="Nitrogenase molybdenum iron protein domain"/>
    <property type="match status" value="2"/>
</dbReference>
<feature type="compositionally biased region" description="Basic and acidic residues" evidence="2">
    <location>
        <begin position="41"/>
        <end position="62"/>
    </location>
</feature>
<dbReference type="SUPFAM" id="SSF53807">
    <property type="entry name" value="Helical backbone' metal receptor"/>
    <property type="match status" value="1"/>
</dbReference>
<protein>
    <submittedName>
        <fullName evidence="5">ABC transporter substrate-binding protein</fullName>
    </submittedName>
</protein>
<dbReference type="PANTHER" id="PTHR30535">
    <property type="entry name" value="VITAMIN B12-BINDING PROTEIN"/>
    <property type="match status" value="1"/>
</dbReference>